<protein>
    <recommendedName>
        <fullName evidence="3">F-box domain-containing protein</fullName>
    </recommendedName>
</protein>
<gene>
    <name evidence="1" type="ORF">BS50DRAFT_631587</name>
</gene>
<evidence type="ECO:0008006" key="3">
    <source>
        <dbReference type="Google" id="ProtNLM"/>
    </source>
</evidence>
<evidence type="ECO:0000313" key="2">
    <source>
        <dbReference type="Proteomes" id="UP000240883"/>
    </source>
</evidence>
<dbReference type="AlphaFoldDB" id="A0A2T2NW39"/>
<dbReference type="EMBL" id="KZ678132">
    <property type="protein sequence ID" value="PSN69579.1"/>
    <property type="molecule type" value="Genomic_DNA"/>
</dbReference>
<proteinExistence type="predicted"/>
<keyword evidence="2" id="KW-1185">Reference proteome</keyword>
<dbReference type="Gene3D" id="3.80.10.10">
    <property type="entry name" value="Ribonuclease Inhibitor"/>
    <property type="match status" value="1"/>
</dbReference>
<name>A0A2T2NW39_CORCC</name>
<accession>A0A2T2NW39</accession>
<reference evidence="1 2" key="1">
    <citation type="journal article" date="2018" name="Front. Microbiol.">
        <title>Genome-Wide Analysis of Corynespora cassiicola Leaf Fall Disease Putative Effectors.</title>
        <authorList>
            <person name="Lopez D."/>
            <person name="Ribeiro S."/>
            <person name="Label P."/>
            <person name="Fumanal B."/>
            <person name="Venisse J.S."/>
            <person name="Kohler A."/>
            <person name="de Oliveira R.R."/>
            <person name="Labutti K."/>
            <person name="Lipzen A."/>
            <person name="Lail K."/>
            <person name="Bauer D."/>
            <person name="Ohm R.A."/>
            <person name="Barry K.W."/>
            <person name="Spatafora J."/>
            <person name="Grigoriev I.V."/>
            <person name="Martin F.M."/>
            <person name="Pujade-Renaud V."/>
        </authorList>
    </citation>
    <scope>NUCLEOTIDE SEQUENCE [LARGE SCALE GENOMIC DNA]</scope>
    <source>
        <strain evidence="1 2">Philippines</strain>
    </source>
</reference>
<dbReference type="InterPro" id="IPR032675">
    <property type="entry name" value="LRR_dom_sf"/>
</dbReference>
<dbReference type="Proteomes" id="UP000240883">
    <property type="component" value="Unassembled WGS sequence"/>
</dbReference>
<evidence type="ECO:0000313" key="1">
    <source>
        <dbReference type="EMBL" id="PSN69579.1"/>
    </source>
</evidence>
<organism evidence="1 2">
    <name type="scientific">Corynespora cassiicola Philippines</name>
    <dbReference type="NCBI Taxonomy" id="1448308"/>
    <lineage>
        <taxon>Eukaryota</taxon>
        <taxon>Fungi</taxon>
        <taxon>Dikarya</taxon>
        <taxon>Ascomycota</taxon>
        <taxon>Pezizomycotina</taxon>
        <taxon>Dothideomycetes</taxon>
        <taxon>Pleosporomycetidae</taxon>
        <taxon>Pleosporales</taxon>
        <taxon>Corynesporascaceae</taxon>
        <taxon>Corynespora</taxon>
    </lineage>
</organism>
<sequence>MLTTIEKPPEDETEDMDFFEEIPQDAMENDHQGRIKYAELKASWTHRHTPHLTHLILGDNTRSACHMLASAARVEHLTWFKYEPWAASQTHELDLLMLARNNLLLTDLHIAEDVMHKPRGVRIDDDTVAQLARCLPRLKDLALQFEVDVDADEADRRLPSFPPLQALGAHCLDLEALKLTCNIDWHGAPLGRVFVHLWLLQVIPCLGHGHSHGHRHLRLRTTGEEDLIRVVGGWSATIDGD</sequence>